<accession>I3SS09</accession>
<sequence>MQAAGMQPNSFTLSTVLVACSNIKSLVQTMKLHAHIIKSKTDIDIAVSCRCLCWRGNGGGSMVCYWHDES</sequence>
<evidence type="ECO:0000313" key="1">
    <source>
        <dbReference type="EMBL" id="AFK43051.1"/>
    </source>
</evidence>
<proteinExistence type="evidence at transcript level"/>
<dbReference type="AlphaFoldDB" id="I3SS09"/>
<dbReference type="EMBL" id="BT143257">
    <property type="protein sequence ID" value="AFK43051.1"/>
    <property type="molecule type" value="mRNA"/>
</dbReference>
<protein>
    <submittedName>
        <fullName evidence="1">Uncharacterized protein</fullName>
    </submittedName>
</protein>
<organism evidence="1">
    <name type="scientific">Lotus japonicus</name>
    <name type="common">Lotus corniculatus var. japonicus</name>
    <dbReference type="NCBI Taxonomy" id="34305"/>
    <lineage>
        <taxon>Eukaryota</taxon>
        <taxon>Viridiplantae</taxon>
        <taxon>Streptophyta</taxon>
        <taxon>Embryophyta</taxon>
        <taxon>Tracheophyta</taxon>
        <taxon>Spermatophyta</taxon>
        <taxon>Magnoliopsida</taxon>
        <taxon>eudicotyledons</taxon>
        <taxon>Gunneridae</taxon>
        <taxon>Pentapetalae</taxon>
        <taxon>rosids</taxon>
        <taxon>fabids</taxon>
        <taxon>Fabales</taxon>
        <taxon>Fabaceae</taxon>
        <taxon>Papilionoideae</taxon>
        <taxon>50 kb inversion clade</taxon>
        <taxon>NPAAA clade</taxon>
        <taxon>Hologalegina</taxon>
        <taxon>robinioid clade</taxon>
        <taxon>Loteae</taxon>
        <taxon>Lotus</taxon>
    </lineage>
</organism>
<reference evidence="1" key="1">
    <citation type="submission" date="2012-05" db="EMBL/GenBank/DDBJ databases">
        <authorList>
            <person name="Krishnakumar V."/>
            <person name="Cheung F."/>
            <person name="Xiao Y."/>
            <person name="Chan A."/>
            <person name="Moskal W.A."/>
            <person name="Town C.D."/>
        </authorList>
    </citation>
    <scope>NUCLEOTIDE SEQUENCE</scope>
</reference>
<name>I3SS09_LOTJA</name>